<keyword evidence="2" id="KW-1185">Reference proteome</keyword>
<dbReference type="AlphaFoldDB" id="A0AAU9SR77"/>
<organism evidence="1 2">
    <name type="scientific">Thlaspi arvense</name>
    <name type="common">Field penny-cress</name>
    <dbReference type="NCBI Taxonomy" id="13288"/>
    <lineage>
        <taxon>Eukaryota</taxon>
        <taxon>Viridiplantae</taxon>
        <taxon>Streptophyta</taxon>
        <taxon>Embryophyta</taxon>
        <taxon>Tracheophyta</taxon>
        <taxon>Spermatophyta</taxon>
        <taxon>Magnoliopsida</taxon>
        <taxon>eudicotyledons</taxon>
        <taxon>Gunneridae</taxon>
        <taxon>Pentapetalae</taxon>
        <taxon>rosids</taxon>
        <taxon>malvids</taxon>
        <taxon>Brassicales</taxon>
        <taxon>Brassicaceae</taxon>
        <taxon>Thlaspideae</taxon>
        <taxon>Thlaspi</taxon>
    </lineage>
</organism>
<proteinExistence type="predicted"/>
<sequence>MFSQAPLSPGSTSIRAPPRPYCSMATLQVMKLGSLSGNEAELYQKEYQNVEAPSKVESYPPMSDDTEEQLEMQIKIQVT</sequence>
<accession>A0AAU9SR77</accession>
<reference evidence="1 2" key="1">
    <citation type="submission" date="2022-03" db="EMBL/GenBank/DDBJ databases">
        <authorList>
            <person name="Nunn A."/>
            <person name="Chopra R."/>
            <person name="Nunn A."/>
            <person name="Contreras Garrido A."/>
        </authorList>
    </citation>
    <scope>NUCLEOTIDE SEQUENCE [LARGE SCALE GENOMIC DNA]</scope>
</reference>
<dbReference type="Proteomes" id="UP000836841">
    <property type="component" value="Chromosome 6"/>
</dbReference>
<protein>
    <submittedName>
        <fullName evidence="1">Uncharacterized protein</fullName>
    </submittedName>
</protein>
<dbReference type="EMBL" id="OU466862">
    <property type="protein sequence ID" value="CAH2071370.1"/>
    <property type="molecule type" value="Genomic_DNA"/>
</dbReference>
<gene>
    <name evidence="1" type="ORF">TAV2_LOCUS21984</name>
</gene>
<evidence type="ECO:0000313" key="1">
    <source>
        <dbReference type="EMBL" id="CAH2071370.1"/>
    </source>
</evidence>
<evidence type="ECO:0000313" key="2">
    <source>
        <dbReference type="Proteomes" id="UP000836841"/>
    </source>
</evidence>
<name>A0AAU9SR77_THLAR</name>